<feature type="compositionally biased region" description="Polar residues" evidence="9">
    <location>
        <begin position="312"/>
        <end position="326"/>
    </location>
</feature>
<dbReference type="GO" id="GO:0003723">
    <property type="term" value="F:RNA binding"/>
    <property type="evidence" value="ECO:0007669"/>
    <property type="project" value="UniProtKB-UniRule"/>
</dbReference>
<feature type="region of interest" description="Disordered" evidence="9">
    <location>
        <begin position="1364"/>
        <end position="1391"/>
    </location>
</feature>
<keyword evidence="2" id="KW-0597">Phosphoprotein</keyword>
<feature type="region of interest" description="Disordered" evidence="9">
    <location>
        <begin position="422"/>
        <end position="1201"/>
    </location>
</feature>
<feature type="domain" description="RRM" evidence="10">
    <location>
        <begin position="2"/>
        <end position="83"/>
    </location>
</feature>
<keyword evidence="4" id="KW-0539">Nucleus</keyword>
<feature type="compositionally biased region" description="Acidic residues" evidence="9">
    <location>
        <begin position="1125"/>
        <end position="1135"/>
    </location>
</feature>
<feature type="compositionally biased region" description="Basic and acidic residues" evidence="9">
    <location>
        <begin position="1236"/>
        <end position="1258"/>
    </location>
</feature>
<feature type="compositionally biased region" description="Basic and acidic residues" evidence="9">
    <location>
        <begin position="1082"/>
        <end position="1097"/>
    </location>
</feature>
<feature type="compositionally biased region" description="Basic and acidic residues" evidence="9">
    <location>
        <begin position="898"/>
        <end position="908"/>
    </location>
</feature>
<feature type="compositionally biased region" description="Polar residues" evidence="9">
    <location>
        <begin position="811"/>
        <end position="834"/>
    </location>
</feature>
<feature type="compositionally biased region" description="Acidic residues" evidence="9">
    <location>
        <begin position="1303"/>
        <end position="1312"/>
    </location>
</feature>
<feature type="compositionally biased region" description="Basic and acidic residues" evidence="9">
    <location>
        <begin position="998"/>
        <end position="1012"/>
    </location>
</feature>
<evidence type="ECO:0000256" key="6">
    <source>
        <dbReference type="ARBA" id="ARBA00065066"/>
    </source>
</evidence>
<dbReference type="FunFam" id="3.30.70.330:FF:000346">
    <property type="entry name" value="Nucleolar protein 8"/>
    <property type="match status" value="1"/>
</dbReference>
<keyword evidence="3 8" id="KW-0694">RNA-binding</keyword>
<dbReference type="InterPro" id="IPR034138">
    <property type="entry name" value="NOP8_RRM"/>
</dbReference>
<feature type="compositionally biased region" description="Basic and acidic residues" evidence="9">
    <location>
        <begin position="1163"/>
        <end position="1175"/>
    </location>
</feature>
<dbReference type="SUPFAM" id="SSF54928">
    <property type="entry name" value="RNA-binding domain, RBD"/>
    <property type="match status" value="1"/>
</dbReference>
<feature type="compositionally biased region" description="Acidic residues" evidence="9">
    <location>
        <begin position="1371"/>
        <end position="1382"/>
    </location>
</feature>
<feature type="region of interest" description="Disordered" evidence="9">
    <location>
        <begin position="1296"/>
        <end position="1318"/>
    </location>
</feature>
<keyword evidence="12" id="KW-1185">Reference proteome</keyword>
<feature type="compositionally biased region" description="Acidic residues" evidence="9">
    <location>
        <begin position="1098"/>
        <end position="1108"/>
    </location>
</feature>
<evidence type="ECO:0000256" key="8">
    <source>
        <dbReference type="PROSITE-ProRule" id="PRU00176"/>
    </source>
</evidence>
<dbReference type="Pfam" id="PF00076">
    <property type="entry name" value="RRM_1"/>
    <property type="match status" value="1"/>
</dbReference>
<feature type="region of interest" description="Disordered" evidence="9">
    <location>
        <begin position="1218"/>
        <end position="1267"/>
    </location>
</feature>
<feature type="compositionally biased region" description="Polar residues" evidence="9">
    <location>
        <begin position="659"/>
        <end position="671"/>
    </location>
</feature>
<comment type="caution">
    <text evidence="11">The sequence shown here is derived from an EMBL/GenBank/DDBJ whole genome shotgun (WGS) entry which is preliminary data.</text>
</comment>
<evidence type="ECO:0000259" key="10">
    <source>
        <dbReference type="PROSITE" id="PS50102"/>
    </source>
</evidence>
<feature type="compositionally biased region" description="Low complexity" evidence="9">
    <location>
        <begin position="453"/>
        <end position="479"/>
    </location>
</feature>
<evidence type="ECO:0000256" key="3">
    <source>
        <dbReference type="ARBA" id="ARBA00022884"/>
    </source>
</evidence>
<dbReference type="OrthoDB" id="21643at2759"/>
<feature type="compositionally biased region" description="Basic and acidic residues" evidence="9">
    <location>
        <begin position="760"/>
        <end position="770"/>
    </location>
</feature>
<feature type="compositionally biased region" description="Low complexity" evidence="9">
    <location>
        <begin position="513"/>
        <end position="526"/>
    </location>
</feature>
<comment type="subcellular location">
    <subcellularLocation>
        <location evidence="1">Nucleus</location>
        <location evidence="1">Nucleolus</location>
    </subcellularLocation>
</comment>
<evidence type="ECO:0000256" key="2">
    <source>
        <dbReference type="ARBA" id="ARBA00022553"/>
    </source>
</evidence>
<comment type="function">
    <text evidence="5">Plays an essential role in the survival of diffuse-type gastric cancer cells. Acts as a nucleolar anchoring protein for DDX47. May be involved in regulation of gene expression at the post-transcriptional level or in ribosome biogenesis in cancer cells.</text>
</comment>
<dbReference type="InterPro" id="IPR035979">
    <property type="entry name" value="RBD_domain_sf"/>
</dbReference>
<dbReference type="Gene3D" id="3.30.70.330">
    <property type="match status" value="1"/>
</dbReference>
<evidence type="ECO:0000256" key="7">
    <source>
        <dbReference type="ARBA" id="ARBA00068539"/>
    </source>
</evidence>
<feature type="region of interest" description="Disordered" evidence="9">
    <location>
        <begin position="307"/>
        <end position="329"/>
    </location>
</feature>
<name>A0A553RHF3_9TELE</name>
<feature type="compositionally biased region" description="Acidic residues" evidence="9">
    <location>
        <begin position="788"/>
        <end position="803"/>
    </location>
</feature>
<dbReference type="PANTHER" id="PTHR48029:SF1">
    <property type="entry name" value="NUCLEOLAR PROTEIN 8"/>
    <property type="match status" value="1"/>
</dbReference>
<feature type="compositionally biased region" description="Polar residues" evidence="9">
    <location>
        <begin position="527"/>
        <end position="539"/>
    </location>
</feature>
<evidence type="ECO:0000256" key="5">
    <source>
        <dbReference type="ARBA" id="ARBA00054821"/>
    </source>
</evidence>
<dbReference type="STRING" id="623744.A0A553RHF3"/>
<accession>A0A553RHF3</accession>
<evidence type="ECO:0000313" key="11">
    <source>
        <dbReference type="EMBL" id="TRZ01611.1"/>
    </source>
</evidence>
<dbReference type="CDD" id="cd12226">
    <property type="entry name" value="RRM_NOL8"/>
    <property type="match status" value="1"/>
</dbReference>
<feature type="compositionally biased region" description="Basic and acidic residues" evidence="9">
    <location>
        <begin position="436"/>
        <end position="449"/>
    </location>
</feature>
<dbReference type="GO" id="GO:1902570">
    <property type="term" value="P:protein localization to nucleolus"/>
    <property type="evidence" value="ECO:0007669"/>
    <property type="project" value="TreeGrafter"/>
</dbReference>
<proteinExistence type="predicted"/>
<dbReference type="PANTHER" id="PTHR48029">
    <property type="entry name" value="NUCLEOLAR PROTEIN 8"/>
    <property type="match status" value="1"/>
</dbReference>
<dbReference type="EMBL" id="SRMA01024064">
    <property type="protein sequence ID" value="TRZ01611.1"/>
    <property type="molecule type" value="Genomic_DNA"/>
</dbReference>
<dbReference type="InterPro" id="IPR000504">
    <property type="entry name" value="RRM_dom"/>
</dbReference>
<evidence type="ECO:0000256" key="9">
    <source>
        <dbReference type="SAM" id="MobiDB-lite"/>
    </source>
</evidence>
<dbReference type="InterPro" id="IPR012677">
    <property type="entry name" value="Nucleotide-bd_a/b_plait_sf"/>
</dbReference>
<protein>
    <recommendedName>
        <fullName evidence="7">Nucleolar protein 8</fullName>
    </recommendedName>
</protein>
<dbReference type="PROSITE" id="PS50102">
    <property type="entry name" value="RRM"/>
    <property type="match status" value="1"/>
</dbReference>
<feature type="compositionally biased region" description="Acidic residues" evidence="9">
    <location>
        <begin position="624"/>
        <end position="636"/>
    </location>
</feature>
<feature type="compositionally biased region" description="Basic and acidic residues" evidence="9">
    <location>
        <begin position="1042"/>
        <end position="1051"/>
    </location>
</feature>
<dbReference type="SMART" id="SM00360">
    <property type="entry name" value="RRM"/>
    <property type="match status" value="1"/>
</dbReference>
<evidence type="ECO:0000313" key="12">
    <source>
        <dbReference type="Proteomes" id="UP000316079"/>
    </source>
</evidence>
<feature type="compositionally biased region" description="Basic and acidic residues" evidence="9">
    <location>
        <begin position="740"/>
        <end position="751"/>
    </location>
</feature>
<reference evidence="11 12" key="1">
    <citation type="journal article" date="2019" name="Sci. Data">
        <title>Hybrid genome assembly and annotation of Danionella translucida.</title>
        <authorList>
            <person name="Kadobianskyi M."/>
            <person name="Schulze L."/>
            <person name="Schuelke M."/>
            <person name="Judkewitz B."/>
        </authorList>
    </citation>
    <scope>NUCLEOTIDE SEQUENCE [LARGE SCALE GENOMIC DNA]</scope>
    <source>
        <strain evidence="11 12">Bolton</strain>
    </source>
</reference>
<comment type="subunit">
    <text evidence="6">Interacts with the GTP form of RRAGA, RRAGC and RRAGD. Interacts with NIP7. Interacts with DDX18; the interaction is RNA-dependent. Interacts with DDX47; the interaction is RNA-dependent.</text>
</comment>
<evidence type="ECO:0000256" key="4">
    <source>
        <dbReference type="ARBA" id="ARBA00023242"/>
    </source>
</evidence>
<organism evidence="11 12">
    <name type="scientific">Danionella cerebrum</name>
    <dbReference type="NCBI Taxonomy" id="2873325"/>
    <lineage>
        <taxon>Eukaryota</taxon>
        <taxon>Metazoa</taxon>
        <taxon>Chordata</taxon>
        <taxon>Craniata</taxon>
        <taxon>Vertebrata</taxon>
        <taxon>Euteleostomi</taxon>
        <taxon>Actinopterygii</taxon>
        <taxon>Neopterygii</taxon>
        <taxon>Teleostei</taxon>
        <taxon>Ostariophysi</taxon>
        <taxon>Cypriniformes</taxon>
        <taxon>Danionidae</taxon>
        <taxon>Danioninae</taxon>
        <taxon>Danionella</taxon>
    </lineage>
</organism>
<gene>
    <name evidence="11" type="ORF">DNTS_022968</name>
</gene>
<dbReference type="Proteomes" id="UP000316079">
    <property type="component" value="Unassembled WGS sequence"/>
</dbReference>
<feature type="compositionally biased region" description="Low complexity" evidence="9">
    <location>
        <begin position="724"/>
        <end position="739"/>
    </location>
</feature>
<feature type="compositionally biased region" description="Polar residues" evidence="9">
    <location>
        <begin position="551"/>
        <end position="574"/>
    </location>
</feature>
<sequence length="1434" mass="158563">MKRLFIGGLGHSVSEKDLKDRFGKFGDVTDVEIVTRKDDQGAPLKTFGYININITDDGYKRCVGVLNKSTWKGGTLIIQLAKESFLHKLKEERQQMLEKRSTPAIAPRETLKDSFKAVGVDNFHMKAAVPGTEIPGHKGWVVGKFGRVLPVLNLKAEEDFTPVSNLTWKLEAGDDEISRKRRGEFPKQKHSPKKRKVDVSLFLSSGINAPRTAPKQNVLPSNVTGNQRKSVCVFNNDTDSEDELKMLVAQEKLRSQTLANDSDDNLEVVGDDFKLKSNTFWGECGVLTKKEDEEYDSADTGEIFVQKKTPKPSENLQSQPNESKCFSVSGDDSSIDSDYEAMMGNCYRLDLTLADLEQLSKNTEEECIEKPKTAKVCPKRPGNTPEDILASLLKDNTPEMESKKKKKISSAPLLAFVGTKELFGDPNPILKTVSQKVDRNKRLKQDTKLKKQSVSSDKSLLNSSNSQSSQEVTSSSAPSMSKTLESEESLSGEPKVSPKTLVPAKSGTKVKPKVPTNTTNTPMKPNQIKSASTCSTSQLQKKELSALDSPLKNSSQSPRTNSGTKTTKSVKLSISNGDFSSEESESNGEEVQKFSSSDKPLVEQSPDDVSKTSQVKPSIPDCDSSNEESESNDEENANPGQHPTLKSEEESLSGEFKVSPNTMVPTKSGTKIQPKVGSDTTNTPRKAKSVPTDFPCKYPTIEDVSSSKKSRTISENNMKDVSIKSKPTKSSTSNSVSSSEESKSKDEEIKKCTSPGEQPVEAKQKPDDVSKTQIQSSKAKPSISESDSSNEESESNDDEDEVSTSEVLSSMQLIITKSTTKIQPKVGSDSTNTPKKPRKSKLAPTDSSCMDSQIQDVSSPKKSTTHSPITNSETKTKYVPMKSKLTKPSTSNSDSSNEESKSNDEEVQRFTSSNKQLVKAKQKPDVSKMQIQPCEAKPTVPNNSSSDQDEENPESLTSKTSKTKRPAKCTPESKHLPIVAPKKSVTQTHSSSSSDSSGDSKELNPKASDLEIKSQPVVASSTIVDSQKQQLDNQRRIAAMEQRQKESEQQKKLIQGALSNVDTMKPNKSKHIVFDSEDDDDSTSKAEESTSQKKSLFEEDSEPEDEEQASSSNKEKKGASKLFDSDDDEEEDDGAEENRFQIKPQFEGKAGEKLMNLQARLGTDSRFKIDSRFVESDSESEDQDTGTLEKDGDQEELLEEKKKSLDILQSILKTSIQPQNSRKSKMFKDVSGLHYDPTRDEHAGFETKEEQPEKESKAARKKKRQELEKLPEVSKDIYFDVSGDLKAVFGASKQNKEEVPWDIAEEEEEEDHTEPMEVSNIETSADEGGFKFSFFSTKPAVETSKMDEYKIETLKPAKFSWSVDPRFQDSSSEEEDVEEAEVDQTANVTEESTQPRKSFFFFFDGDVRLTGGSQEAQGCLKANEVIKEDLKIRS</sequence>
<feature type="compositionally biased region" description="Polar residues" evidence="9">
    <location>
        <begin position="845"/>
        <end position="873"/>
    </location>
</feature>
<evidence type="ECO:0000256" key="1">
    <source>
        <dbReference type="ARBA" id="ARBA00004604"/>
    </source>
</evidence>
<dbReference type="GO" id="GO:0005730">
    <property type="term" value="C:nucleolus"/>
    <property type="evidence" value="ECO:0007669"/>
    <property type="project" value="UniProtKB-SubCell"/>
</dbReference>
<feature type="compositionally biased region" description="Polar residues" evidence="9">
    <location>
        <begin position="1017"/>
        <end position="1032"/>
    </location>
</feature>